<evidence type="ECO:0000313" key="8">
    <source>
        <dbReference type="EMBL" id="KPG04817.1"/>
    </source>
</evidence>
<dbReference type="SUPFAM" id="SSF56349">
    <property type="entry name" value="DNA breaking-rejoining enzymes"/>
    <property type="match status" value="1"/>
</dbReference>
<name>A0A7V8LKY0_9MYCO</name>
<dbReference type="Gene3D" id="1.10.150.130">
    <property type="match status" value="1"/>
</dbReference>
<keyword evidence="3 5" id="KW-0238">DNA-binding</keyword>
<keyword evidence="2" id="KW-0229">DNA integration</keyword>
<sequence length="409" mass="45622">MPTRRSQGDGSLYRAANGLWRAAVTLPSVDGKRRRKVVSSAQKTVAMAKLRTLRKEVAEGRATVTGSTTVGRWLRKWIEEIHGPSLRPKAYTDYESIIRLHITPAIGHKRLDVLTAEDVRAMYREMQKTSTRTAAQSHIILRKAIGDAMKEGILGKNVTDAVAKPKHTPTPPEPLDAEQCKALLRSCIDAEDPLAPLWATAFLTAPRPGELLGIELDRTDLDHGIFELSWQLQQLNRQRHGCGDGTADGWPCGKLRAAACPKRHWDMPPGFEFRPLYRSLVLTRPKTKTGTRIVPIPAPLWAMLNVHVENMMGPNPHNLLWHHPDGRPISPREHHTLWKAALDRAGLPDAPPYVSRHTTATLLSQSDVPEEIRMQIMGQSSVVAHRGYAHIDQTQTRKALANLDHLLLA</sequence>
<evidence type="ECO:0000259" key="6">
    <source>
        <dbReference type="PROSITE" id="PS51898"/>
    </source>
</evidence>
<proteinExistence type="inferred from homology"/>
<evidence type="ECO:0000256" key="3">
    <source>
        <dbReference type="ARBA" id="ARBA00023125"/>
    </source>
</evidence>
<comment type="caution">
    <text evidence="8">The sequence shown here is derived from an EMBL/GenBank/DDBJ whole genome shotgun (WGS) entry which is preliminary data.</text>
</comment>
<dbReference type="GO" id="GO:0006310">
    <property type="term" value="P:DNA recombination"/>
    <property type="evidence" value="ECO:0007669"/>
    <property type="project" value="UniProtKB-KW"/>
</dbReference>
<keyword evidence="4" id="KW-0233">DNA recombination</keyword>
<dbReference type="InterPro" id="IPR011010">
    <property type="entry name" value="DNA_brk_join_enz"/>
</dbReference>
<feature type="domain" description="Core-binding (CB)" evidence="7">
    <location>
        <begin position="68"/>
        <end position="149"/>
    </location>
</feature>
<dbReference type="InterPro" id="IPR004107">
    <property type="entry name" value="Integrase_SAM-like_N"/>
</dbReference>
<dbReference type="PANTHER" id="PTHR30629:SF2">
    <property type="entry name" value="PROPHAGE INTEGRASE INTS-RELATED"/>
    <property type="match status" value="1"/>
</dbReference>
<evidence type="ECO:0000313" key="10">
    <source>
        <dbReference type="Proteomes" id="UP000037843"/>
    </source>
</evidence>
<dbReference type="InterPro" id="IPR013762">
    <property type="entry name" value="Integrase-like_cat_sf"/>
</dbReference>
<evidence type="ECO:0000259" key="7">
    <source>
        <dbReference type="PROSITE" id="PS51900"/>
    </source>
</evidence>
<evidence type="ECO:0000313" key="11">
    <source>
        <dbReference type="Proteomes" id="UP000037962"/>
    </source>
</evidence>
<evidence type="ECO:0000256" key="5">
    <source>
        <dbReference type="PROSITE-ProRule" id="PRU01248"/>
    </source>
</evidence>
<accession>A0A7V8LKY0</accession>
<dbReference type="GO" id="GO:0015074">
    <property type="term" value="P:DNA integration"/>
    <property type="evidence" value="ECO:0007669"/>
    <property type="project" value="UniProtKB-KW"/>
</dbReference>
<dbReference type="Proteomes" id="UP000037843">
    <property type="component" value="Unassembled WGS sequence"/>
</dbReference>
<dbReference type="Proteomes" id="UP000037962">
    <property type="component" value="Unassembled WGS sequence"/>
</dbReference>
<dbReference type="EMBL" id="LJFO01000016">
    <property type="protein sequence ID" value="KPG04817.1"/>
    <property type="molecule type" value="Genomic_DNA"/>
</dbReference>
<evidence type="ECO:0000256" key="4">
    <source>
        <dbReference type="ARBA" id="ARBA00023172"/>
    </source>
</evidence>
<gene>
    <name evidence="8" type="ORF">AN908_23565</name>
    <name evidence="9" type="ORF">AN912_19950</name>
</gene>
<dbReference type="PROSITE" id="PS51900">
    <property type="entry name" value="CB"/>
    <property type="match status" value="1"/>
</dbReference>
<dbReference type="PANTHER" id="PTHR30629">
    <property type="entry name" value="PROPHAGE INTEGRASE"/>
    <property type="match status" value="1"/>
</dbReference>
<reference evidence="10 11" key="1">
    <citation type="submission" date="2015-09" db="EMBL/GenBank/DDBJ databases">
        <title>Genome Sequences of Mycobacterium immunogenum Isolates, Recuperated from a Chloraminated Drinking Water Distribution System Simulator Subjected to Episodes of Nitrification.</title>
        <authorList>
            <person name="Gomez-Alvarez V."/>
            <person name="Revetta R.P."/>
        </authorList>
    </citation>
    <scope>NUCLEOTIDE SEQUENCE [LARGE SCALE GENOMIC DNA]</scope>
    <source>
        <strain evidence="8 10">H008</strain>
        <strain evidence="9 11">H076</strain>
    </source>
</reference>
<dbReference type="InterPro" id="IPR050808">
    <property type="entry name" value="Phage_Integrase"/>
</dbReference>
<dbReference type="PROSITE" id="PS51898">
    <property type="entry name" value="TYR_RECOMBINASE"/>
    <property type="match status" value="1"/>
</dbReference>
<dbReference type="InterPro" id="IPR010998">
    <property type="entry name" value="Integrase_recombinase_N"/>
</dbReference>
<dbReference type="Pfam" id="PF14659">
    <property type="entry name" value="Phage_int_SAM_3"/>
    <property type="match status" value="1"/>
</dbReference>
<evidence type="ECO:0000313" key="9">
    <source>
        <dbReference type="EMBL" id="KPG29664.1"/>
    </source>
</evidence>
<keyword evidence="11" id="KW-1185">Reference proteome</keyword>
<dbReference type="OrthoDB" id="4326943at2"/>
<feature type="domain" description="Tyr recombinase" evidence="6">
    <location>
        <begin position="170"/>
        <end position="401"/>
    </location>
</feature>
<comment type="similarity">
    <text evidence="1">Belongs to the 'phage' integrase family.</text>
</comment>
<dbReference type="EMBL" id="LJFS01000029">
    <property type="protein sequence ID" value="KPG29664.1"/>
    <property type="molecule type" value="Genomic_DNA"/>
</dbReference>
<organism evidence="8 10">
    <name type="scientific">Mycobacteroides immunogenum</name>
    <dbReference type="NCBI Taxonomy" id="83262"/>
    <lineage>
        <taxon>Bacteria</taxon>
        <taxon>Bacillati</taxon>
        <taxon>Actinomycetota</taxon>
        <taxon>Actinomycetes</taxon>
        <taxon>Mycobacteriales</taxon>
        <taxon>Mycobacteriaceae</taxon>
        <taxon>Mycobacteroides</taxon>
    </lineage>
</organism>
<evidence type="ECO:0000256" key="1">
    <source>
        <dbReference type="ARBA" id="ARBA00008857"/>
    </source>
</evidence>
<protein>
    <recommendedName>
        <fullName evidence="12">Integrase</fullName>
    </recommendedName>
</protein>
<dbReference type="Gene3D" id="1.10.443.10">
    <property type="entry name" value="Intergrase catalytic core"/>
    <property type="match status" value="1"/>
</dbReference>
<dbReference type="KEGG" id="miz:BAB75_09575"/>
<dbReference type="GO" id="GO:0003677">
    <property type="term" value="F:DNA binding"/>
    <property type="evidence" value="ECO:0007669"/>
    <property type="project" value="UniProtKB-UniRule"/>
</dbReference>
<dbReference type="InterPro" id="IPR002104">
    <property type="entry name" value="Integrase_catalytic"/>
</dbReference>
<dbReference type="InterPro" id="IPR044068">
    <property type="entry name" value="CB"/>
</dbReference>
<evidence type="ECO:0008006" key="12">
    <source>
        <dbReference type="Google" id="ProtNLM"/>
    </source>
</evidence>
<dbReference type="AlphaFoldDB" id="A0A7V8LKY0"/>
<evidence type="ECO:0000256" key="2">
    <source>
        <dbReference type="ARBA" id="ARBA00022908"/>
    </source>
</evidence>